<dbReference type="Proteomes" id="UP001244295">
    <property type="component" value="Unassembled WGS sequence"/>
</dbReference>
<comment type="caution">
    <text evidence="3">The sequence shown here is derived from an EMBL/GenBank/DDBJ whole genome shotgun (WGS) entry which is preliminary data.</text>
</comment>
<proteinExistence type="predicted"/>
<sequence>MTVFARVVEGTGSAPVLRKRLLRCVALIALFPLIAAAADGKGAAGIETRCGWFVNASPGNAELLDRDGEWTVAIQGGHQAKGDWPPIFDKKQKVLYGVGGYGHGCACLRVQTNVENGTIERIHSSQGKPLGQCRRDPKLTEPRL</sequence>
<name>A0AAW8DUB4_9BURK</name>
<feature type="transmembrane region" description="Helical" evidence="2">
    <location>
        <begin position="21"/>
        <end position="38"/>
    </location>
</feature>
<evidence type="ECO:0000313" key="3">
    <source>
        <dbReference type="EMBL" id="MDP9923046.1"/>
    </source>
</evidence>
<evidence type="ECO:0000256" key="2">
    <source>
        <dbReference type="SAM" id="Phobius"/>
    </source>
</evidence>
<protein>
    <recommendedName>
        <fullName evidence="5">DUF4087 domain-containing protein</fullName>
    </recommendedName>
</protein>
<feature type="compositionally biased region" description="Basic and acidic residues" evidence="1">
    <location>
        <begin position="133"/>
        <end position="144"/>
    </location>
</feature>
<dbReference type="AlphaFoldDB" id="A0AAW8DUB4"/>
<dbReference type="Pfam" id="PF13316">
    <property type="entry name" value="DUF4087"/>
    <property type="match status" value="1"/>
</dbReference>
<evidence type="ECO:0000313" key="4">
    <source>
        <dbReference type="Proteomes" id="UP001244295"/>
    </source>
</evidence>
<dbReference type="EMBL" id="JAUSRR010000003">
    <property type="protein sequence ID" value="MDP9923046.1"/>
    <property type="molecule type" value="Genomic_DNA"/>
</dbReference>
<gene>
    <name evidence="3" type="ORF">J2W25_002067</name>
</gene>
<reference evidence="3" key="1">
    <citation type="submission" date="2023-07" db="EMBL/GenBank/DDBJ databases">
        <title>Sorghum-associated microbial communities from plants grown in Nebraska, USA.</title>
        <authorList>
            <person name="Schachtman D."/>
        </authorList>
    </citation>
    <scope>NUCLEOTIDE SEQUENCE</scope>
    <source>
        <strain evidence="3">DS2795</strain>
    </source>
</reference>
<accession>A0AAW8DUB4</accession>
<organism evidence="3 4">
    <name type="scientific">Variovorax boronicumulans</name>
    <dbReference type="NCBI Taxonomy" id="436515"/>
    <lineage>
        <taxon>Bacteria</taxon>
        <taxon>Pseudomonadati</taxon>
        <taxon>Pseudomonadota</taxon>
        <taxon>Betaproteobacteria</taxon>
        <taxon>Burkholderiales</taxon>
        <taxon>Comamonadaceae</taxon>
        <taxon>Variovorax</taxon>
    </lineage>
</organism>
<keyword evidence="2" id="KW-1133">Transmembrane helix</keyword>
<keyword evidence="2" id="KW-0812">Transmembrane</keyword>
<evidence type="ECO:0008006" key="5">
    <source>
        <dbReference type="Google" id="ProtNLM"/>
    </source>
</evidence>
<dbReference type="InterPro" id="IPR025145">
    <property type="entry name" value="DUF4087"/>
</dbReference>
<evidence type="ECO:0000256" key="1">
    <source>
        <dbReference type="SAM" id="MobiDB-lite"/>
    </source>
</evidence>
<keyword evidence="2" id="KW-0472">Membrane</keyword>
<feature type="region of interest" description="Disordered" evidence="1">
    <location>
        <begin position="125"/>
        <end position="144"/>
    </location>
</feature>